<evidence type="ECO:0000313" key="2">
    <source>
        <dbReference type="EMBL" id="PRX42656.1"/>
    </source>
</evidence>
<evidence type="ECO:0000256" key="1">
    <source>
        <dbReference type="SAM" id="Phobius"/>
    </source>
</evidence>
<keyword evidence="1" id="KW-0472">Membrane</keyword>
<comment type="caution">
    <text evidence="2">The sequence shown here is derived from an EMBL/GenBank/DDBJ whole genome shotgun (WGS) entry which is preliminary data.</text>
</comment>
<name>A0A2T0LJG7_9BACL</name>
<keyword evidence="1" id="KW-0812">Transmembrane</keyword>
<organism evidence="2 3">
    <name type="scientific">Planifilum fimeticola</name>
    <dbReference type="NCBI Taxonomy" id="201975"/>
    <lineage>
        <taxon>Bacteria</taxon>
        <taxon>Bacillati</taxon>
        <taxon>Bacillota</taxon>
        <taxon>Bacilli</taxon>
        <taxon>Bacillales</taxon>
        <taxon>Thermoactinomycetaceae</taxon>
        <taxon>Planifilum</taxon>
    </lineage>
</organism>
<protein>
    <submittedName>
        <fullName evidence="2">Uncharacterized protein</fullName>
    </submittedName>
</protein>
<dbReference type="EMBL" id="PVNE01000001">
    <property type="protein sequence ID" value="PRX42656.1"/>
    <property type="molecule type" value="Genomic_DNA"/>
</dbReference>
<keyword evidence="3" id="KW-1185">Reference proteome</keyword>
<dbReference type="Proteomes" id="UP000237797">
    <property type="component" value="Unassembled WGS sequence"/>
</dbReference>
<dbReference type="RefSeq" id="WP_146130373.1">
    <property type="nucleotide sequence ID" value="NZ_PVNE01000001.1"/>
</dbReference>
<accession>A0A2T0LJG7</accession>
<evidence type="ECO:0000313" key="3">
    <source>
        <dbReference type="Proteomes" id="UP000237797"/>
    </source>
</evidence>
<gene>
    <name evidence="2" type="ORF">CLV97_101145</name>
</gene>
<proteinExistence type="predicted"/>
<sequence>MVRRPWCSMLLAGVSFSLLLALLLSFSLSPAHISLVYGEEGPLIRMIPHTDDPYWLSVIGFTGWFVALGGFSLLGLGGLSFFFRRMVVGEVNRKGREEPEP</sequence>
<dbReference type="OrthoDB" id="9945324at2"/>
<keyword evidence="1" id="KW-1133">Transmembrane helix</keyword>
<dbReference type="AlphaFoldDB" id="A0A2T0LJG7"/>
<reference evidence="2 3" key="1">
    <citation type="submission" date="2018-03" db="EMBL/GenBank/DDBJ databases">
        <title>Genomic Encyclopedia of Archaeal and Bacterial Type Strains, Phase II (KMG-II): from individual species to whole genera.</title>
        <authorList>
            <person name="Goeker M."/>
        </authorList>
    </citation>
    <scope>NUCLEOTIDE SEQUENCE [LARGE SCALE GENOMIC DNA]</scope>
    <source>
        <strain evidence="2 3">DSM 44946</strain>
    </source>
</reference>
<feature type="transmembrane region" description="Helical" evidence="1">
    <location>
        <begin position="54"/>
        <end position="83"/>
    </location>
</feature>